<keyword evidence="1" id="KW-0175">Coiled coil</keyword>
<feature type="transmembrane region" description="Helical" evidence="2">
    <location>
        <begin position="143"/>
        <end position="161"/>
    </location>
</feature>
<evidence type="ECO:0008006" key="6">
    <source>
        <dbReference type="Google" id="ProtNLM"/>
    </source>
</evidence>
<evidence type="ECO:0000256" key="3">
    <source>
        <dbReference type="SAM" id="SignalP"/>
    </source>
</evidence>
<evidence type="ECO:0000256" key="1">
    <source>
        <dbReference type="SAM" id="Coils"/>
    </source>
</evidence>
<dbReference type="RefSeq" id="WP_345233205.1">
    <property type="nucleotide sequence ID" value="NZ_BAABIQ010000041.1"/>
</dbReference>
<organism evidence="4 5">
    <name type="scientific">Olivibacter ginsenosidimutans</name>
    <dbReference type="NCBI Taxonomy" id="1176537"/>
    <lineage>
        <taxon>Bacteria</taxon>
        <taxon>Pseudomonadati</taxon>
        <taxon>Bacteroidota</taxon>
        <taxon>Sphingobacteriia</taxon>
        <taxon>Sphingobacteriales</taxon>
        <taxon>Sphingobacteriaceae</taxon>
        <taxon>Olivibacter</taxon>
    </lineage>
</organism>
<keyword evidence="2" id="KW-0472">Membrane</keyword>
<evidence type="ECO:0000313" key="4">
    <source>
        <dbReference type="EMBL" id="GAA4801225.1"/>
    </source>
</evidence>
<comment type="caution">
    <text evidence="4">The sequence shown here is derived from an EMBL/GenBank/DDBJ whole genome shotgun (WGS) entry which is preliminary data.</text>
</comment>
<keyword evidence="2" id="KW-1133">Transmembrane helix</keyword>
<accession>A0ABP9BVZ6</accession>
<gene>
    <name evidence="4" type="ORF">GCM10023231_32480</name>
</gene>
<sequence>MQKLKISPIILLLSLSFTSNAQVSSVQEQLPKSKTSIPSKNDLINGAISSQFDFIMSTSNNYQDYKVVKKIYLEKLKSNVADSLQEIQSKLTHVNTTLTTHDTAVTSLQDSLTNIKKELKMAKERNESFRFLGFYLSKGSYNTLVWCVISLLLVVLVFYIYRFRQNHKLTADAQKTLEEVRAEFEQHRKRAIEREQKLNRQLQDELNKRL</sequence>
<keyword evidence="3" id="KW-0732">Signal</keyword>
<proteinExistence type="predicted"/>
<protein>
    <recommendedName>
        <fullName evidence="6">tRNA (Guanine-N1)-methyltransferase</fullName>
    </recommendedName>
</protein>
<dbReference type="Proteomes" id="UP001501411">
    <property type="component" value="Unassembled WGS sequence"/>
</dbReference>
<evidence type="ECO:0000313" key="5">
    <source>
        <dbReference type="Proteomes" id="UP001501411"/>
    </source>
</evidence>
<feature type="signal peptide" evidence="3">
    <location>
        <begin position="1"/>
        <end position="21"/>
    </location>
</feature>
<name>A0ABP9BVZ6_9SPHI</name>
<dbReference type="EMBL" id="BAABIQ010000041">
    <property type="protein sequence ID" value="GAA4801225.1"/>
    <property type="molecule type" value="Genomic_DNA"/>
</dbReference>
<keyword evidence="5" id="KW-1185">Reference proteome</keyword>
<feature type="coiled-coil region" evidence="1">
    <location>
        <begin position="170"/>
        <end position="208"/>
    </location>
</feature>
<keyword evidence="2" id="KW-0812">Transmembrane</keyword>
<reference evidence="5" key="1">
    <citation type="journal article" date="2019" name="Int. J. Syst. Evol. Microbiol.">
        <title>The Global Catalogue of Microorganisms (GCM) 10K type strain sequencing project: providing services to taxonomists for standard genome sequencing and annotation.</title>
        <authorList>
            <consortium name="The Broad Institute Genomics Platform"/>
            <consortium name="The Broad Institute Genome Sequencing Center for Infectious Disease"/>
            <person name="Wu L."/>
            <person name="Ma J."/>
        </authorList>
    </citation>
    <scope>NUCLEOTIDE SEQUENCE [LARGE SCALE GENOMIC DNA]</scope>
    <source>
        <strain evidence="5">JCM 18200</strain>
    </source>
</reference>
<feature type="chain" id="PRO_5046139822" description="tRNA (Guanine-N1)-methyltransferase" evidence="3">
    <location>
        <begin position="22"/>
        <end position="210"/>
    </location>
</feature>
<evidence type="ECO:0000256" key="2">
    <source>
        <dbReference type="SAM" id="Phobius"/>
    </source>
</evidence>